<evidence type="ECO:0000256" key="1">
    <source>
        <dbReference type="ARBA" id="ARBA00022485"/>
    </source>
</evidence>
<dbReference type="eggNOG" id="COG1150">
    <property type="taxonomic scope" value="Bacteria"/>
</dbReference>
<feature type="transmembrane region" description="Helical" evidence="7">
    <location>
        <begin position="111"/>
        <end position="135"/>
    </location>
</feature>
<dbReference type="Pfam" id="PF02754">
    <property type="entry name" value="CCG"/>
    <property type="match status" value="2"/>
</dbReference>
<feature type="transmembrane region" description="Helical" evidence="7">
    <location>
        <begin position="147"/>
        <end position="168"/>
    </location>
</feature>
<dbReference type="SUPFAM" id="SSF46548">
    <property type="entry name" value="alpha-helical ferredoxin"/>
    <property type="match status" value="1"/>
</dbReference>
<feature type="coiled-coil region" evidence="6">
    <location>
        <begin position="317"/>
        <end position="367"/>
    </location>
</feature>
<feature type="transmembrane region" description="Helical" evidence="7">
    <location>
        <begin position="77"/>
        <end position="99"/>
    </location>
</feature>
<keyword evidence="6" id="KW-0175">Coiled coil</keyword>
<dbReference type="InterPro" id="IPR017896">
    <property type="entry name" value="4Fe4S_Fe-S-bd"/>
</dbReference>
<keyword evidence="1" id="KW-0004">4Fe-4S</keyword>
<feature type="domain" description="4Fe-4S ferredoxin-type" evidence="8">
    <location>
        <begin position="273"/>
        <end position="302"/>
    </location>
</feature>
<evidence type="ECO:0000313" key="10">
    <source>
        <dbReference type="Proteomes" id="UP000001880"/>
    </source>
</evidence>
<evidence type="ECO:0000313" key="9">
    <source>
        <dbReference type="EMBL" id="ACY16265.1"/>
    </source>
</evidence>
<dbReference type="eggNOG" id="COG0247">
    <property type="taxonomic scope" value="Bacteria"/>
</dbReference>
<dbReference type="PROSITE" id="PS00198">
    <property type="entry name" value="4FE4S_FER_1"/>
    <property type="match status" value="2"/>
</dbReference>
<proteinExistence type="predicted"/>
<dbReference type="Gene3D" id="1.10.1060.10">
    <property type="entry name" value="Alpha-helical ferredoxin"/>
    <property type="match status" value="1"/>
</dbReference>
<dbReference type="InterPro" id="IPR036197">
    <property type="entry name" value="NarG-like_sf"/>
</dbReference>
<dbReference type="EMBL" id="CP001804">
    <property type="protein sequence ID" value="ACY16265.1"/>
    <property type="molecule type" value="Genomic_DNA"/>
</dbReference>
<evidence type="ECO:0000256" key="6">
    <source>
        <dbReference type="SAM" id="Coils"/>
    </source>
</evidence>
<keyword evidence="2" id="KW-0479">Metal-binding</keyword>
<dbReference type="PROSITE" id="PS51379">
    <property type="entry name" value="4FE4S_FER_2"/>
    <property type="match status" value="2"/>
</dbReference>
<keyword evidence="7" id="KW-0812">Transmembrane</keyword>
<keyword evidence="7" id="KW-1133">Transmembrane helix</keyword>
<dbReference type="PANTHER" id="PTHR43255:SF1">
    <property type="entry name" value="IRON-SULFUR-BINDING OXIDOREDUCTASE FADF-RELATED"/>
    <property type="match status" value="1"/>
</dbReference>
<dbReference type="GO" id="GO:0016491">
    <property type="term" value="F:oxidoreductase activity"/>
    <property type="evidence" value="ECO:0007669"/>
    <property type="project" value="UniProtKB-KW"/>
</dbReference>
<dbReference type="PANTHER" id="PTHR43255">
    <property type="entry name" value="IRON-SULFUR-BINDING OXIDOREDUCTASE FADF-RELATED-RELATED"/>
    <property type="match status" value="1"/>
</dbReference>
<dbReference type="SUPFAM" id="SSF103501">
    <property type="entry name" value="Respiratory nitrate reductase 1 gamma chain"/>
    <property type="match status" value="1"/>
</dbReference>
<dbReference type="RefSeq" id="WP_012828864.1">
    <property type="nucleotide sequence ID" value="NC_013440.1"/>
</dbReference>
<keyword evidence="7" id="KW-0472">Membrane</keyword>
<sequence length="712" mass="79748">MKTVIFIILLAAAGGFFVRTLSRMTRAAARGTADPRPRMDQLGERVASILVFFFGQKKVVANRGPSQSRLTWSWHHLIIFWGFLVITIASVEILVNGVIPALSLELLPEPLFMPLKVLIDVLNLLVLLIVGWAFFRRIVLQPRLIPMNLDAGVILGAIASLMLTHFLFHGFHFVAEGMSEFPAYAPVSGVVAALLSDTPQPVAHFGAEAAYWLHVLLLLTFLNYLPYSKHIHLLGAFPNIFTRNLSERKLDMPKLDLEDENQWGVGRIEQFSWKSLLDNYACTECARCTNNCPAYATGKNLSPMQLVHDLRYEMIDRDALLAQRDGLDREIEAFEHKEEDGHKHPDFEHLEQQRAEVEEQLEAMPELVGGRIADETLWACTTCGACQAVCPVFIEHPLKILQMRQNLVLEQERVPGELGRTFRNIERQSNPWGIASDQRMDWAEGLNVPTIEENPNPEYILWVGCAGAFDNRIIKQTKAMIQILGAAHVNYAVLGHQEGCTGDPARRAGNELLFQMQAETNIEVLNETGTKKVITSCPHCLHTLRHDYPQFGGDYEVIHHTQLIAHLIDAGKLQTGNSSSIERITYHDSCYLGRWNQEFEAPREILRSLPIAGGVTELERNRMHGFCCGAGGARMFMEEEEPRVNVNRADEVIATGVDAVAVACPFCNIMLTDGMKHRDKDEDIQVLDIAEVVASSLIPASSLVRKKDEAAN</sequence>
<name>D0LYB5_HALO1</name>
<dbReference type="HOGENOM" id="CLU_005304_1_0_7"/>
<dbReference type="GO" id="GO:0051539">
    <property type="term" value="F:4 iron, 4 sulfur cluster binding"/>
    <property type="evidence" value="ECO:0007669"/>
    <property type="project" value="UniProtKB-KW"/>
</dbReference>
<keyword evidence="4" id="KW-0408">Iron</keyword>
<keyword evidence="5" id="KW-0411">Iron-sulfur</keyword>
<reference evidence="9 10" key="1">
    <citation type="journal article" date="2010" name="Stand. Genomic Sci.">
        <title>Complete genome sequence of Haliangium ochraceum type strain (SMP-2).</title>
        <authorList>
            <consortium name="US DOE Joint Genome Institute (JGI-PGF)"/>
            <person name="Ivanova N."/>
            <person name="Daum C."/>
            <person name="Lang E."/>
            <person name="Abt B."/>
            <person name="Kopitz M."/>
            <person name="Saunders E."/>
            <person name="Lapidus A."/>
            <person name="Lucas S."/>
            <person name="Glavina Del Rio T."/>
            <person name="Nolan M."/>
            <person name="Tice H."/>
            <person name="Copeland A."/>
            <person name="Cheng J.F."/>
            <person name="Chen F."/>
            <person name="Bruce D."/>
            <person name="Goodwin L."/>
            <person name="Pitluck S."/>
            <person name="Mavromatis K."/>
            <person name="Pati A."/>
            <person name="Mikhailova N."/>
            <person name="Chen A."/>
            <person name="Palaniappan K."/>
            <person name="Land M."/>
            <person name="Hauser L."/>
            <person name="Chang Y.J."/>
            <person name="Jeffries C.D."/>
            <person name="Detter J.C."/>
            <person name="Brettin T."/>
            <person name="Rohde M."/>
            <person name="Goker M."/>
            <person name="Bristow J."/>
            <person name="Markowitz V."/>
            <person name="Eisen J.A."/>
            <person name="Hugenholtz P."/>
            <person name="Kyrpides N.C."/>
            <person name="Klenk H.P."/>
        </authorList>
    </citation>
    <scope>NUCLEOTIDE SEQUENCE [LARGE SCALE GENOMIC DNA]</scope>
    <source>
        <strain evidence="10">DSM 14365 / CIP 107738 / JCM 11303 / AJ 13395 / SMP-2</strain>
    </source>
</reference>
<protein>
    <recommendedName>
        <fullName evidence="8">4Fe-4S ferredoxin-type domain-containing protein</fullName>
    </recommendedName>
</protein>
<dbReference type="OrthoDB" id="9794954at2"/>
<dbReference type="KEGG" id="hoh:Hoch_3765"/>
<dbReference type="AlphaFoldDB" id="D0LYB5"/>
<gene>
    <name evidence="9" type="ordered locus">Hoch_3765</name>
</gene>
<evidence type="ECO:0000256" key="4">
    <source>
        <dbReference type="ARBA" id="ARBA00023004"/>
    </source>
</evidence>
<dbReference type="GO" id="GO:0046872">
    <property type="term" value="F:metal ion binding"/>
    <property type="evidence" value="ECO:0007669"/>
    <property type="project" value="UniProtKB-KW"/>
</dbReference>
<evidence type="ECO:0000256" key="5">
    <source>
        <dbReference type="ARBA" id="ARBA00023014"/>
    </source>
</evidence>
<evidence type="ECO:0000256" key="3">
    <source>
        <dbReference type="ARBA" id="ARBA00023002"/>
    </source>
</evidence>
<keyword evidence="3" id="KW-0560">Oxidoreductase</keyword>
<dbReference type="STRING" id="502025.Hoch_3765"/>
<dbReference type="Pfam" id="PF13183">
    <property type="entry name" value="Fer4_8"/>
    <property type="match status" value="1"/>
</dbReference>
<evidence type="ECO:0000256" key="2">
    <source>
        <dbReference type="ARBA" id="ARBA00022723"/>
    </source>
</evidence>
<dbReference type="Gene3D" id="1.20.950.20">
    <property type="entry name" value="Transmembrane di-heme cytochromes, Chain C"/>
    <property type="match status" value="1"/>
</dbReference>
<dbReference type="InterPro" id="IPR017900">
    <property type="entry name" value="4Fe4S_Fe_S_CS"/>
</dbReference>
<accession>D0LYB5</accession>
<keyword evidence="10" id="KW-1185">Reference proteome</keyword>
<feature type="domain" description="4Fe-4S ferredoxin-type" evidence="8">
    <location>
        <begin position="369"/>
        <end position="399"/>
    </location>
</feature>
<evidence type="ECO:0000259" key="8">
    <source>
        <dbReference type="PROSITE" id="PS51379"/>
    </source>
</evidence>
<dbReference type="InterPro" id="IPR009051">
    <property type="entry name" value="Helical_ferredxn"/>
</dbReference>
<dbReference type="InterPro" id="IPR004017">
    <property type="entry name" value="Cys_rich_dom"/>
</dbReference>
<evidence type="ECO:0000256" key="7">
    <source>
        <dbReference type="SAM" id="Phobius"/>
    </source>
</evidence>
<dbReference type="InterPro" id="IPR051460">
    <property type="entry name" value="HdrC_iron-sulfur_subunit"/>
</dbReference>
<dbReference type="Proteomes" id="UP000001880">
    <property type="component" value="Chromosome"/>
</dbReference>
<dbReference type="GO" id="GO:0005886">
    <property type="term" value="C:plasma membrane"/>
    <property type="evidence" value="ECO:0007669"/>
    <property type="project" value="TreeGrafter"/>
</dbReference>
<organism evidence="9 10">
    <name type="scientific">Haliangium ochraceum (strain DSM 14365 / JCM 11303 / SMP-2)</name>
    <dbReference type="NCBI Taxonomy" id="502025"/>
    <lineage>
        <taxon>Bacteria</taxon>
        <taxon>Pseudomonadati</taxon>
        <taxon>Myxococcota</taxon>
        <taxon>Polyangia</taxon>
        <taxon>Haliangiales</taxon>
        <taxon>Kofleriaceae</taxon>
        <taxon>Haliangium</taxon>
    </lineage>
</organism>